<feature type="domain" description="Primase C-terminal 1" evidence="1">
    <location>
        <begin position="4"/>
        <end position="69"/>
    </location>
</feature>
<dbReference type="AlphaFoldDB" id="A0AB74H0Y4"/>
<organism evidence="2 3">
    <name type="scientific">Streptococcus agalactiae</name>
    <dbReference type="NCBI Taxonomy" id="1311"/>
    <lineage>
        <taxon>Bacteria</taxon>
        <taxon>Bacillati</taxon>
        <taxon>Bacillota</taxon>
        <taxon>Bacilli</taxon>
        <taxon>Lactobacillales</taxon>
        <taxon>Streptococcaceae</taxon>
        <taxon>Streptococcus</taxon>
    </lineage>
</organism>
<accession>A0AB74H0Y4</accession>
<proteinExistence type="predicted"/>
<dbReference type="Pfam" id="PF08708">
    <property type="entry name" value="PriCT_1"/>
    <property type="match status" value="1"/>
</dbReference>
<dbReference type="Proteomes" id="UP000255140">
    <property type="component" value="Unassembled WGS sequence"/>
</dbReference>
<dbReference type="InterPro" id="IPR014820">
    <property type="entry name" value="PriCT_1"/>
</dbReference>
<evidence type="ECO:0000313" key="2">
    <source>
        <dbReference type="EMBL" id="SUN25607.1"/>
    </source>
</evidence>
<sequence length="87" mass="9739">MREANIKGDKALMGRNNVLFTLALANFSSGVSQSDCEVVLADFNEHLAEPLSQDEFLKVIYSAIQENMKQPIEIISNYYAKLGLMKI</sequence>
<evidence type="ECO:0000259" key="1">
    <source>
        <dbReference type="SMART" id="SM00942"/>
    </source>
</evidence>
<comment type="caution">
    <text evidence="2">The sequence shown here is derived from an EMBL/GenBank/DDBJ whole genome shotgun (WGS) entry which is preliminary data.</text>
</comment>
<evidence type="ECO:0000313" key="3">
    <source>
        <dbReference type="Proteomes" id="UP000255140"/>
    </source>
</evidence>
<protein>
    <submittedName>
        <fullName evidence="2">Replication protein RepR</fullName>
    </submittedName>
</protein>
<dbReference type="SMART" id="SM00942">
    <property type="entry name" value="PriCT_1"/>
    <property type="match status" value="1"/>
</dbReference>
<reference evidence="2 3" key="1">
    <citation type="submission" date="2018-06" db="EMBL/GenBank/DDBJ databases">
        <authorList>
            <consortium name="Pathogen Informatics"/>
            <person name="Doyle S."/>
        </authorList>
    </citation>
    <scope>NUCLEOTIDE SEQUENCE [LARGE SCALE GENOMIC DNA]</scope>
    <source>
        <strain evidence="2 3">NCTC9828</strain>
    </source>
</reference>
<name>A0AB74H0Y4_STRAG</name>
<gene>
    <name evidence="2" type="primary">repR</name>
    <name evidence="2" type="ORF">NCTC9828_00012</name>
</gene>
<dbReference type="EMBL" id="UHEW01000002">
    <property type="protein sequence ID" value="SUN25607.1"/>
    <property type="molecule type" value="Genomic_DNA"/>
</dbReference>